<name>A0A933KXD3_9HYPH</name>
<reference evidence="2" key="1">
    <citation type="submission" date="2020-07" db="EMBL/GenBank/DDBJ databases">
        <title>Huge and variable diversity of episymbiotic CPR bacteria and DPANN archaea in groundwater ecosystems.</title>
        <authorList>
            <person name="He C.Y."/>
            <person name="Keren R."/>
            <person name="Whittaker M."/>
            <person name="Farag I.F."/>
            <person name="Doudna J."/>
            <person name="Cate J.H.D."/>
            <person name="Banfield J.F."/>
        </authorList>
    </citation>
    <scope>NUCLEOTIDE SEQUENCE</scope>
    <source>
        <strain evidence="2">NC_groundwater_1586_Pr3_B-0.1um_66_15</strain>
    </source>
</reference>
<gene>
    <name evidence="2" type="ORF">HY834_01400</name>
</gene>
<dbReference type="InterPro" id="IPR032347">
    <property type="entry name" value="DUF4864"/>
</dbReference>
<organism evidence="2 3">
    <name type="scientific">Devosia nanyangense</name>
    <dbReference type="NCBI Taxonomy" id="1228055"/>
    <lineage>
        <taxon>Bacteria</taxon>
        <taxon>Pseudomonadati</taxon>
        <taxon>Pseudomonadota</taxon>
        <taxon>Alphaproteobacteria</taxon>
        <taxon>Hyphomicrobiales</taxon>
        <taxon>Devosiaceae</taxon>
        <taxon>Devosia</taxon>
    </lineage>
</organism>
<sequence>MLRLFRFAALFGLLMLAMPAKAQDGDPATLDWQAVISSQIQAFRDRDAPAALSYAGAAFQEAYTDPQQFYFAIINSGYGPIAESRSHSFGPYKLLTPDQVLQDVKFTGNDQNLYEAVYQLDKEPDGWRVHGVQLMKQPGVGV</sequence>
<comment type="caution">
    <text evidence="2">The sequence shown here is derived from an EMBL/GenBank/DDBJ whole genome shotgun (WGS) entry which is preliminary data.</text>
</comment>
<evidence type="ECO:0000256" key="1">
    <source>
        <dbReference type="SAM" id="SignalP"/>
    </source>
</evidence>
<dbReference type="EMBL" id="JACRAF010000004">
    <property type="protein sequence ID" value="MBI4920379.1"/>
    <property type="molecule type" value="Genomic_DNA"/>
</dbReference>
<dbReference type="Proteomes" id="UP000782610">
    <property type="component" value="Unassembled WGS sequence"/>
</dbReference>
<keyword evidence="1" id="KW-0732">Signal</keyword>
<proteinExistence type="predicted"/>
<evidence type="ECO:0000313" key="3">
    <source>
        <dbReference type="Proteomes" id="UP000782610"/>
    </source>
</evidence>
<feature type="signal peptide" evidence="1">
    <location>
        <begin position="1"/>
        <end position="22"/>
    </location>
</feature>
<accession>A0A933KXD3</accession>
<dbReference type="AlphaFoldDB" id="A0A933KXD3"/>
<feature type="chain" id="PRO_5036865508" evidence="1">
    <location>
        <begin position="23"/>
        <end position="142"/>
    </location>
</feature>
<evidence type="ECO:0000313" key="2">
    <source>
        <dbReference type="EMBL" id="MBI4920379.1"/>
    </source>
</evidence>
<dbReference type="Pfam" id="PF16156">
    <property type="entry name" value="DUF4864"/>
    <property type="match status" value="1"/>
</dbReference>
<protein>
    <submittedName>
        <fullName evidence="2">DUF4864 domain-containing protein</fullName>
    </submittedName>
</protein>